<reference evidence="4 5" key="1">
    <citation type="journal article" date="2024" name="G3 (Bethesda)">
        <title>Genome assembly of Hibiscus sabdariffa L. provides insights into metabolisms of medicinal natural products.</title>
        <authorList>
            <person name="Kim T."/>
        </authorList>
    </citation>
    <scope>NUCLEOTIDE SEQUENCE [LARGE SCALE GENOMIC DNA]</scope>
    <source>
        <strain evidence="4">TK-2024</strain>
        <tissue evidence="4">Old leaves</tissue>
    </source>
</reference>
<comment type="caution">
    <text evidence="4">The sequence shown here is derived from an EMBL/GenBank/DDBJ whole genome shotgun (WGS) entry which is preliminary data.</text>
</comment>
<evidence type="ECO:0000256" key="2">
    <source>
        <dbReference type="SAM" id="Phobius"/>
    </source>
</evidence>
<dbReference type="EMBL" id="JBBPBN010000010">
    <property type="protein sequence ID" value="KAK9030365.1"/>
    <property type="molecule type" value="Genomic_DNA"/>
</dbReference>
<keyword evidence="5" id="KW-1185">Reference proteome</keyword>
<evidence type="ECO:0000256" key="1">
    <source>
        <dbReference type="ARBA" id="ARBA00004141"/>
    </source>
</evidence>
<organism evidence="4 5">
    <name type="scientific">Hibiscus sabdariffa</name>
    <name type="common">roselle</name>
    <dbReference type="NCBI Taxonomy" id="183260"/>
    <lineage>
        <taxon>Eukaryota</taxon>
        <taxon>Viridiplantae</taxon>
        <taxon>Streptophyta</taxon>
        <taxon>Embryophyta</taxon>
        <taxon>Tracheophyta</taxon>
        <taxon>Spermatophyta</taxon>
        <taxon>Magnoliopsida</taxon>
        <taxon>eudicotyledons</taxon>
        <taxon>Gunneridae</taxon>
        <taxon>Pentapetalae</taxon>
        <taxon>rosids</taxon>
        <taxon>malvids</taxon>
        <taxon>Malvales</taxon>
        <taxon>Malvaceae</taxon>
        <taxon>Malvoideae</taxon>
        <taxon>Hibiscus</taxon>
    </lineage>
</organism>
<keyword evidence="2" id="KW-0812">Transmembrane</keyword>
<evidence type="ECO:0000259" key="3">
    <source>
        <dbReference type="Pfam" id="PF14159"/>
    </source>
</evidence>
<dbReference type="InterPro" id="IPR025564">
    <property type="entry name" value="CAAD_dom"/>
</dbReference>
<dbReference type="PANTHER" id="PTHR33222:SF2">
    <property type="entry name" value="PROTEIN CURVATURE THYLAKOID 1D, CHLOROPLASTIC"/>
    <property type="match status" value="1"/>
</dbReference>
<evidence type="ECO:0000313" key="5">
    <source>
        <dbReference type="Proteomes" id="UP001396334"/>
    </source>
</evidence>
<comment type="subcellular location">
    <subcellularLocation>
        <location evidence="1">Membrane</location>
        <topology evidence="1">Multi-pass membrane protein</topology>
    </subcellularLocation>
</comment>
<sequence length="206" mass="22621">MEPLTTSLSRSVSALPSLAFSTSTPSLPLRLPTPPLSRSAALRLRSRVLRVGNPLPKATASEEASSGPNRFFGDDRDGVATLEEIPAVEKNVINESLSPEEPKLESSSDEESQMFEFLENLNIKLENEDAYSIILYGSGALVAVWLASALVGAIDSIPLFPKLMEVAGLGYTFWFTSRYLIFKKSREELVTKVEELKQQILGSEEK</sequence>
<dbReference type="Pfam" id="PF14159">
    <property type="entry name" value="CAAD"/>
    <property type="match status" value="1"/>
</dbReference>
<proteinExistence type="predicted"/>
<keyword evidence="2" id="KW-0472">Membrane</keyword>
<feature type="transmembrane region" description="Helical" evidence="2">
    <location>
        <begin position="166"/>
        <end position="182"/>
    </location>
</feature>
<accession>A0ABR2SZA4</accession>
<feature type="domain" description="Cyanobacterial aminoacyl-tRNA synthetase CAAD" evidence="3">
    <location>
        <begin position="126"/>
        <end position="202"/>
    </location>
</feature>
<gene>
    <name evidence="4" type="ORF">V6N11_031792</name>
</gene>
<name>A0ABR2SZA4_9ROSI</name>
<dbReference type="Proteomes" id="UP001396334">
    <property type="component" value="Unassembled WGS sequence"/>
</dbReference>
<dbReference type="PANTHER" id="PTHR33222">
    <property type="match status" value="1"/>
</dbReference>
<protein>
    <recommendedName>
        <fullName evidence="3">Cyanobacterial aminoacyl-tRNA synthetase CAAD domain-containing protein</fullName>
    </recommendedName>
</protein>
<keyword evidence="2" id="KW-1133">Transmembrane helix</keyword>
<feature type="transmembrane region" description="Helical" evidence="2">
    <location>
        <begin position="133"/>
        <end position="154"/>
    </location>
</feature>
<dbReference type="InterPro" id="IPR033344">
    <property type="entry name" value="CURT1"/>
</dbReference>
<evidence type="ECO:0000313" key="4">
    <source>
        <dbReference type="EMBL" id="KAK9030365.1"/>
    </source>
</evidence>